<dbReference type="PROSITE" id="PS50048">
    <property type="entry name" value="ZN2_CY6_FUNGAL_2"/>
    <property type="match status" value="1"/>
</dbReference>
<feature type="region of interest" description="Disordered" evidence="1">
    <location>
        <begin position="329"/>
        <end position="354"/>
    </location>
</feature>
<dbReference type="InterPro" id="IPR036864">
    <property type="entry name" value="Zn2-C6_fun-type_DNA-bd_sf"/>
</dbReference>
<feature type="compositionally biased region" description="Polar residues" evidence="1">
    <location>
        <begin position="274"/>
        <end position="284"/>
    </location>
</feature>
<dbReference type="Proteomes" id="UP001163850">
    <property type="component" value="Unassembled WGS sequence"/>
</dbReference>
<reference evidence="3" key="1">
    <citation type="submission" date="2022-08" db="EMBL/GenBank/DDBJ databases">
        <authorList>
            <consortium name="DOE Joint Genome Institute"/>
            <person name="Min B."/>
            <person name="Riley R."/>
            <person name="Sierra-Patev S."/>
            <person name="Naranjo-Ortiz M."/>
            <person name="Looney B."/>
            <person name="Konkel Z."/>
            <person name="Slot J.C."/>
            <person name="Sakamoto Y."/>
            <person name="Steenwyk J.L."/>
            <person name="Rokas A."/>
            <person name="Carro J."/>
            <person name="Camarero S."/>
            <person name="Ferreira P."/>
            <person name="Molpeceres G."/>
            <person name="Ruiz-Duenas F.J."/>
            <person name="Serrano A."/>
            <person name="Henrissat B."/>
            <person name="Drula E."/>
            <person name="Hughes K.W."/>
            <person name="Mata J.L."/>
            <person name="Ishikawa N.K."/>
            <person name="Vargas-Isla R."/>
            <person name="Ushijima S."/>
            <person name="Smith C.A."/>
            <person name="Ahrendt S."/>
            <person name="Andreopoulos W."/>
            <person name="He G."/>
            <person name="Labutti K."/>
            <person name="Lipzen A."/>
            <person name="Ng V."/>
            <person name="Sandor L."/>
            <person name="Barry K."/>
            <person name="Martinez A.T."/>
            <person name="Xiao Y."/>
            <person name="Gibbons J.G."/>
            <person name="Terashima K."/>
            <person name="Hibbett D.S."/>
            <person name="Grigoriev I.V."/>
        </authorList>
    </citation>
    <scope>NUCLEOTIDE SEQUENCE</scope>
    <source>
        <strain evidence="3">TFB7829</strain>
    </source>
</reference>
<dbReference type="GO" id="GO:0008270">
    <property type="term" value="F:zinc ion binding"/>
    <property type="evidence" value="ECO:0007669"/>
    <property type="project" value="InterPro"/>
</dbReference>
<feature type="region of interest" description="Disordered" evidence="1">
    <location>
        <begin position="1"/>
        <end position="27"/>
    </location>
</feature>
<protein>
    <recommendedName>
        <fullName evidence="2">Zn(2)-C6 fungal-type domain-containing protein</fullName>
    </recommendedName>
</protein>
<feature type="domain" description="Zn(2)-C6 fungal-type" evidence="2">
    <location>
        <begin position="371"/>
        <end position="406"/>
    </location>
</feature>
<evidence type="ECO:0000256" key="1">
    <source>
        <dbReference type="SAM" id="MobiDB-lite"/>
    </source>
</evidence>
<dbReference type="Gene3D" id="4.10.240.10">
    <property type="entry name" value="Zn(2)-C6 fungal-type DNA-binding domain"/>
    <property type="match status" value="1"/>
</dbReference>
<name>A0AA38UWS2_9AGAR</name>
<proteinExistence type="predicted"/>
<accession>A0AA38UWS2</accession>
<comment type="caution">
    <text evidence="3">The sequence shown here is derived from an EMBL/GenBank/DDBJ whole genome shotgun (WGS) entry which is preliminary data.</text>
</comment>
<dbReference type="SUPFAM" id="SSF57701">
    <property type="entry name" value="Zn2/Cys6 DNA-binding domain"/>
    <property type="match status" value="1"/>
</dbReference>
<dbReference type="GO" id="GO:0000981">
    <property type="term" value="F:DNA-binding transcription factor activity, RNA polymerase II-specific"/>
    <property type="evidence" value="ECO:0007669"/>
    <property type="project" value="InterPro"/>
</dbReference>
<evidence type="ECO:0000259" key="2">
    <source>
        <dbReference type="PROSITE" id="PS50048"/>
    </source>
</evidence>
<evidence type="ECO:0000313" key="4">
    <source>
        <dbReference type="Proteomes" id="UP001163850"/>
    </source>
</evidence>
<feature type="region of interest" description="Disordered" evidence="1">
    <location>
        <begin position="184"/>
        <end position="224"/>
    </location>
</feature>
<evidence type="ECO:0000313" key="3">
    <source>
        <dbReference type="EMBL" id="KAJ3989485.1"/>
    </source>
</evidence>
<dbReference type="EMBL" id="MU801897">
    <property type="protein sequence ID" value="KAJ3989485.1"/>
    <property type="molecule type" value="Genomic_DNA"/>
</dbReference>
<dbReference type="SMART" id="SM00066">
    <property type="entry name" value="GAL4"/>
    <property type="match status" value="1"/>
</dbReference>
<dbReference type="InterPro" id="IPR001138">
    <property type="entry name" value="Zn2Cys6_DnaBD"/>
</dbReference>
<dbReference type="AlphaFoldDB" id="A0AA38UWS2"/>
<dbReference type="CDD" id="cd00067">
    <property type="entry name" value="GAL4"/>
    <property type="match status" value="1"/>
</dbReference>
<gene>
    <name evidence="3" type="ORF">F5890DRAFT_1485310</name>
</gene>
<organism evidence="3 4">
    <name type="scientific">Lentinula detonsa</name>
    <dbReference type="NCBI Taxonomy" id="2804962"/>
    <lineage>
        <taxon>Eukaryota</taxon>
        <taxon>Fungi</taxon>
        <taxon>Dikarya</taxon>
        <taxon>Basidiomycota</taxon>
        <taxon>Agaricomycotina</taxon>
        <taxon>Agaricomycetes</taxon>
        <taxon>Agaricomycetidae</taxon>
        <taxon>Agaricales</taxon>
        <taxon>Marasmiineae</taxon>
        <taxon>Omphalotaceae</taxon>
        <taxon>Lentinula</taxon>
    </lineage>
</organism>
<dbReference type="PROSITE" id="PS00463">
    <property type="entry name" value="ZN2_CY6_FUNGAL_1"/>
    <property type="match status" value="1"/>
</dbReference>
<feature type="region of interest" description="Disordered" evidence="1">
    <location>
        <begin position="247"/>
        <end position="317"/>
    </location>
</feature>
<feature type="compositionally biased region" description="Polar residues" evidence="1">
    <location>
        <begin position="14"/>
        <end position="27"/>
    </location>
</feature>
<sequence length="423" mass="46422">MDSGRYFSADRNDGASTELHTWSQDPSANSEYFEGRKNAASLVFVPSAQTDIYAQESLSDRCLWQVQYYSETLEPSSDVSLLAQTEQEQDDIFYATFPQARGLHWSPQAFQSNGYGDYFGGTGFTLSPNYFRSTRNAECNAPSLPPLSCGDSDMNIATIASPKQPCAVTNESMVAIDTCDEHESNAKTKHSRSHPTSLSAECDDSGENSSSTELEPSDVPLPQSPLQLDAEFVSQTKAFSNAHEPLMNFLSPSSTETDGCSPGRASSDEDNLKMDSTSSPTGTWPSVRVRSIRHSSESDQTEPLMDNMDRPRASESETSMSTIIPLATPSSLATEPNPHPEIQPEPTGLMRLSPLPMNRRPVEKKKTQTLACNFCRARKIACGPPLAGTVEKTCNQCQRRSRECIFPIESRRGVRRKKASASP</sequence>